<evidence type="ECO:0000313" key="2">
    <source>
        <dbReference type="EMBL" id="CAD5219066.1"/>
    </source>
</evidence>
<name>A0A811KTC8_9BILA</name>
<sequence>MNKVEYICKMQLERAVKVLFKPRHPNQNELDGGRGIEFASPSRAYEGDSASERRRRHTQLLAHKLQGLRPRIEYQTGNKELHSNIPYKRSFFTKGGDFLFASGT</sequence>
<keyword evidence="3" id="KW-1185">Reference proteome</keyword>
<comment type="caution">
    <text evidence="2">The sequence shown here is derived from an EMBL/GenBank/DDBJ whole genome shotgun (WGS) entry which is preliminary data.</text>
</comment>
<protein>
    <submittedName>
        <fullName evidence="2">Uncharacterized protein</fullName>
    </submittedName>
</protein>
<organism evidence="2 3">
    <name type="scientific">Bursaphelenchus okinawaensis</name>
    <dbReference type="NCBI Taxonomy" id="465554"/>
    <lineage>
        <taxon>Eukaryota</taxon>
        <taxon>Metazoa</taxon>
        <taxon>Ecdysozoa</taxon>
        <taxon>Nematoda</taxon>
        <taxon>Chromadorea</taxon>
        <taxon>Rhabditida</taxon>
        <taxon>Tylenchina</taxon>
        <taxon>Tylenchomorpha</taxon>
        <taxon>Aphelenchoidea</taxon>
        <taxon>Aphelenchoididae</taxon>
        <taxon>Bursaphelenchus</taxon>
    </lineage>
</organism>
<accession>A0A811KTC8</accession>
<evidence type="ECO:0000256" key="1">
    <source>
        <dbReference type="SAM" id="MobiDB-lite"/>
    </source>
</evidence>
<feature type="region of interest" description="Disordered" evidence="1">
    <location>
        <begin position="23"/>
        <end position="56"/>
    </location>
</feature>
<evidence type="ECO:0000313" key="3">
    <source>
        <dbReference type="Proteomes" id="UP000614601"/>
    </source>
</evidence>
<gene>
    <name evidence="2" type="ORF">BOKJ2_LOCUS8258</name>
</gene>
<dbReference type="Proteomes" id="UP000614601">
    <property type="component" value="Unassembled WGS sequence"/>
</dbReference>
<dbReference type="EMBL" id="CAJFCW020000004">
    <property type="protein sequence ID" value="CAG9112313.1"/>
    <property type="molecule type" value="Genomic_DNA"/>
</dbReference>
<proteinExistence type="predicted"/>
<dbReference type="EMBL" id="CAJFDH010000004">
    <property type="protein sequence ID" value="CAD5219066.1"/>
    <property type="molecule type" value="Genomic_DNA"/>
</dbReference>
<reference evidence="2" key="1">
    <citation type="submission" date="2020-09" db="EMBL/GenBank/DDBJ databases">
        <authorList>
            <person name="Kikuchi T."/>
        </authorList>
    </citation>
    <scope>NUCLEOTIDE SEQUENCE</scope>
    <source>
        <strain evidence="2">SH1</strain>
    </source>
</reference>
<dbReference type="AlphaFoldDB" id="A0A811KTC8"/>
<dbReference type="Proteomes" id="UP000783686">
    <property type="component" value="Unassembled WGS sequence"/>
</dbReference>